<gene>
    <name evidence="2" type="ORF">BIV18_03100</name>
</gene>
<dbReference type="PANTHER" id="PTHR43777">
    <property type="entry name" value="MOLYBDENUM COFACTOR CYTIDYLYLTRANSFERASE"/>
    <property type="match status" value="1"/>
</dbReference>
<organism evidence="2 3">
    <name type="scientific">Peptoniphilus porci</name>
    <dbReference type="NCBI Taxonomy" id="2652280"/>
    <lineage>
        <taxon>Bacteria</taxon>
        <taxon>Bacillati</taxon>
        <taxon>Bacillota</taxon>
        <taxon>Tissierellia</taxon>
        <taxon>Tissierellales</taxon>
        <taxon>Peptoniphilaceae</taxon>
        <taxon>Peptoniphilus</taxon>
    </lineage>
</organism>
<dbReference type="InterPro" id="IPR029044">
    <property type="entry name" value="Nucleotide-diphossugar_trans"/>
</dbReference>
<sequence length="202" mass="22795">MNDKIKSYEVNAIILASGHSNRFKGNKLKAEISEKKIYSYVLDLIESIPFKDKVVVTNDSEIIEYAVKRGINYEKNLNANLGKSESIKLGIKNSKINSKGYMFFMADQPFLKEKSVVKLLSEFEKNPDKIILPRFAGKKGSPVIMPISLKEKLLELKGEEGGSIFITEKNSISVEIESEIEGKDIDSLEDYNSILNYFDGKN</sequence>
<keyword evidence="3" id="KW-1185">Reference proteome</keyword>
<protein>
    <recommendedName>
        <fullName evidence="1">MobA-like NTP transferase domain-containing protein</fullName>
    </recommendedName>
</protein>
<dbReference type="SUPFAM" id="SSF53448">
    <property type="entry name" value="Nucleotide-diphospho-sugar transferases"/>
    <property type="match status" value="1"/>
</dbReference>
<comment type="caution">
    <text evidence="2">The sequence shown here is derived from an EMBL/GenBank/DDBJ whole genome shotgun (WGS) entry which is preliminary data.</text>
</comment>
<proteinExistence type="predicted"/>
<dbReference type="EMBL" id="MJIH01000001">
    <property type="protein sequence ID" value="OLR64592.1"/>
    <property type="molecule type" value="Genomic_DNA"/>
</dbReference>
<evidence type="ECO:0000259" key="1">
    <source>
        <dbReference type="Pfam" id="PF12804"/>
    </source>
</evidence>
<dbReference type="GO" id="GO:0016779">
    <property type="term" value="F:nucleotidyltransferase activity"/>
    <property type="evidence" value="ECO:0007669"/>
    <property type="project" value="UniProtKB-ARBA"/>
</dbReference>
<reference evidence="2 3" key="1">
    <citation type="journal article" date="2016" name="Appl. Environ. Microbiol.">
        <title>Function and Phylogeny of Bacterial Butyryl Coenzyme A:Acetate Transferases and Their Diversity in the Proximal Colon of Swine.</title>
        <authorList>
            <person name="Trachsel J."/>
            <person name="Bayles D.O."/>
            <person name="Looft T."/>
            <person name="Levine U.Y."/>
            <person name="Allen H.K."/>
        </authorList>
    </citation>
    <scope>NUCLEOTIDE SEQUENCE [LARGE SCALE GENOMIC DNA]</scope>
    <source>
        <strain evidence="2 3">35-6-1</strain>
    </source>
</reference>
<evidence type="ECO:0000313" key="3">
    <source>
        <dbReference type="Proteomes" id="UP000187166"/>
    </source>
</evidence>
<dbReference type="STRING" id="1465756.BIV18_03100"/>
<name>A0A1U7LYT9_9FIRM</name>
<dbReference type="Proteomes" id="UP000187166">
    <property type="component" value="Unassembled WGS sequence"/>
</dbReference>
<dbReference type="Gene3D" id="3.90.550.10">
    <property type="entry name" value="Spore Coat Polysaccharide Biosynthesis Protein SpsA, Chain A"/>
    <property type="match status" value="1"/>
</dbReference>
<accession>A0A1U7LYT9</accession>
<dbReference type="AlphaFoldDB" id="A0A1U7LYT9"/>
<evidence type="ECO:0000313" key="2">
    <source>
        <dbReference type="EMBL" id="OLR64592.1"/>
    </source>
</evidence>
<dbReference type="PANTHER" id="PTHR43777:SF1">
    <property type="entry name" value="MOLYBDENUM COFACTOR CYTIDYLYLTRANSFERASE"/>
    <property type="match status" value="1"/>
</dbReference>
<dbReference type="InterPro" id="IPR025877">
    <property type="entry name" value="MobA-like_NTP_Trfase"/>
</dbReference>
<dbReference type="CDD" id="cd04182">
    <property type="entry name" value="GT_2_like_f"/>
    <property type="match status" value="1"/>
</dbReference>
<dbReference type="Pfam" id="PF12804">
    <property type="entry name" value="NTP_transf_3"/>
    <property type="match status" value="1"/>
</dbReference>
<feature type="domain" description="MobA-like NTP transferase" evidence="1">
    <location>
        <begin position="12"/>
        <end position="167"/>
    </location>
</feature>